<dbReference type="RefSeq" id="WP_322458813.1">
    <property type="nucleotide sequence ID" value="NZ_WNVC01000430.1"/>
</dbReference>
<proteinExistence type="predicted"/>
<protein>
    <submittedName>
        <fullName evidence="1">DUF1667 domain-containing protein</fullName>
    </submittedName>
</protein>
<dbReference type="Pfam" id="PF07892">
    <property type="entry name" value="DUF1667"/>
    <property type="match status" value="1"/>
</dbReference>
<evidence type="ECO:0000313" key="2">
    <source>
        <dbReference type="Proteomes" id="UP001291306"/>
    </source>
</evidence>
<organism evidence="1 2">
    <name type="scientific">Clostridium perfringens</name>
    <dbReference type="NCBI Taxonomy" id="1502"/>
    <lineage>
        <taxon>Bacteria</taxon>
        <taxon>Bacillati</taxon>
        <taxon>Bacillota</taxon>
        <taxon>Clostridia</taxon>
        <taxon>Eubacteriales</taxon>
        <taxon>Clostridiaceae</taxon>
        <taxon>Clostridium</taxon>
    </lineage>
</organism>
<accession>A0AAW9IEE0</accession>
<comment type="caution">
    <text evidence="1">The sequence shown here is derived from an EMBL/GenBank/DDBJ whole genome shotgun (WGS) entry which is preliminary data.</text>
</comment>
<dbReference type="Proteomes" id="UP001291306">
    <property type="component" value="Unassembled WGS sequence"/>
</dbReference>
<dbReference type="InterPro" id="IPR012460">
    <property type="entry name" value="DUF1667"/>
</dbReference>
<dbReference type="InterPro" id="IPR036593">
    <property type="entry name" value="CPE0013-like_sf"/>
</dbReference>
<gene>
    <name evidence="1" type="ORF">GNF79_16055</name>
</gene>
<dbReference type="Gene3D" id="3.10.530.10">
    <property type="entry name" value="CPE0013-like"/>
    <property type="match status" value="1"/>
</dbReference>
<reference evidence="1" key="1">
    <citation type="submission" date="2019-11" db="EMBL/GenBank/DDBJ databases">
        <title>Characterization of Clostridium perfringens isolates from swine manure treated agricultural soils.</title>
        <authorList>
            <person name="Wushke S.T."/>
        </authorList>
    </citation>
    <scope>NUCLEOTIDE SEQUENCE</scope>
    <source>
        <strain evidence="1">X26</strain>
    </source>
</reference>
<dbReference type="PANTHER" id="PTHR39450:SF1">
    <property type="entry name" value="DUF1667 DOMAIN-CONTAINING PROTEIN"/>
    <property type="match status" value="1"/>
</dbReference>
<dbReference type="AlphaFoldDB" id="A0AAW9IEE0"/>
<feature type="non-terminal residue" evidence="1">
    <location>
        <position position="61"/>
    </location>
</feature>
<dbReference type="PANTHER" id="PTHR39450">
    <property type="entry name" value="MOLYBDOPTERIN OXIDOREDUCTASE, 4FE-4S CLUSTER-BINDING SUBUNIT"/>
    <property type="match status" value="1"/>
</dbReference>
<dbReference type="SUPFAM" id="SSF160148">
    <property type="entry name" value="CPE0013-like"/>
    <property type="match status" value="1"/>
</dbReference>
<evidence type="ECO:0000313" key="1">
    <source>
        <dbReference type="EMBL" id="MDZ5000551.1"/>
    </source>
</evidence>
<sequence>MFNSESKVDNKDIFTSIVRIKGNEKYKVVPVRTNKEVDKSLWIELSKVLARIYVSTPIKEG</sequence>
<dbReference type="EMBL" id="WNVC01000430">
    <property type="protein sequence ID" value="MDZ5000551.1"/>
    <property type="molecule type" value="Genomic_DNA"/>
</dbReference>
<name>A0AAW9IEE0_CLOPF</name>